<dbReference type="Proteomes" id="UP000279833">
    <property type="component" value="Unassembled WGS sequence"/>
</dbReference>
<dbReference type="EMBL" id="UZAK01034948">
    <property type="protein sequence ID" value="VDP47864.1"/>
    <property type="molecule type" value="Genomic_DNA"/>
</dbReference>
<accession>A0A183KB16</accession>
<sequence>MMPALSKDLQSSTLRRMHHLHWTSDSHCCNSFLFESILSVTRRDTIERTSGRML</sequence>
<gene>
    <name evidence="1" type="ORF">SCUD_LOCUS12204</name>
</gene>
<dbReference type="WBParaSite" id="SCUD_0001220701-mRNA-1">
    <property type="protein sequence ID" value="SCUD_0001220701-mRNA-1"/>
    <property type="gene ID" value="SCUD_0001220701"/>
</dbReference>
<keyword evidence="2" id="KW-1185">Reference proteome</keyword>
<reference evidence="3" key="1">
    <citation type="submission" date="2016-06" db="UniProtKB">
        <authorList>
            <consortium name="WormBaseParasite"/>
        </authorList>
    </citation>
    <scope>IDENTIFICATION</scope>
</reference>
<reference evidence="1 2" key="2">
    <citation type="submission" date="2018-11" db="EMBL/GenBank/DDBJ databases">
        <authorList>
            <consortium name="Pathogen Informatics"/>
        </authorList>
    </citation>
    <scope>NUCLEOTIDE SEQUENCE [LARGE SCALE GENOMIC DNA]</scope>
    <source>
        <strain evidence="1">Dakar</strain>
        <strain evidence="2">Dakar, Senegal</strain>
    </source>
</reference>
<name>A0A183KB16_9TREM</name>
<proteinExistence type="predicted"/>
<evidence type="ECO:0000313" key="2">
    <source>
        <dbReference type="Proteomes" id="UP000279833"/>
    </source>
</evidence>
<protein>
    <submittedName>
        <fullName evidence="1 3">Uncharacterized protein</fullName>
    </submittedName>
</protein>
<evidence type="ECO:0000313" key="1">
    <source>
        <dbReference type="EMBL" id="VDP47864.1"/>
    </source>
</evidence>
<evidence type="ECO:0000313" key="3">
    <source>
        <dbReference type="WBParaSite" id="SCUD_0001220701-mRNA-1"/>
    </source>
</evidence>
<dbReference type="AlphaFoldDB" id="A0A183KB16"/>
<organism evidence="3">
    <name type="scientific">Schistosoma curassoni</name>
    <dbReference type="NCBI Taxonomy" id="6186"/>
    <lineage>
        <taxon>Eukaryota</taxon>
        <taxon>Metazoa</taxon>
        <taxon>Spiralia</taxon>
        <taxon>Lophotrochozoa</taxon>
        <taxon>Platyhelminthes</taxon>
        <taxon>Trematoda</taxon>
        <taxon>Digenea</taxon>
        <taxon>Strigeidida</taxon>
        <taxon>Schistosomatoidea</taxon>
        <taxon>Schistosomatidae</taxon>
        <taxon>Schistosoma</taxon>
    </lineage>
</organism>